<gene>
    <name evidence="2" type="ORF">IPO85_00355</name>
</gene>
<organism evidence="2 3">
    <name type="scientific">Candidatus Defluviibacterium haderslevense</name>
    <dbReference type="NCBI Taxonomy" id="2981993"/>
    <lineage>
        <taxon>Bacteria</taxon>
        <taxon>Pseudomonadati</taxon>
        <taxon>Bacteroidota</taxon>
        <taxon>Saprospiria</taxon>
        <taxon>Saprospirales</taxon>
        <taxon>Saprospiraceae</taxon>
        <taxon>Candidatus Defluviibacterium</taxon>
    </lineage>
</organism>
<dbReference type="NCBIfam" id="TIGR02436">
    <property type="entry name" value="four helix bundle protein"/>
    <property type="match status" value="1"/>
</dbReference>
<accession>A0A9D7S684</accession>
<comment type="caution">
    <text evidence="2">The sequence shown here is derived from an EMBL/GenBank/DDBJ whole genome shotgun (WGS) entry which is preliminary data.</text>
</comment>
<proteinExistence type="predicted"/>
<keyword evidence="1" id="KW-1133">Transmembrane helix</keyword>
<sequence>MFNDELRERTFNFAINVIKPLRQIPDNQESKTLKNQIIRSATSIASNFRASCVSRSQREWFSKICIVIEETDETHFWIELFEQLYPENLEGLSLLKSESLNFLKYFQNQEVNFLSNNIFALLFIIMIILV</sequence>
<keyword evidence="1" id="KW-0812">Transmembrane</keyword>
<dbReference type="InterPro" id="IPR036583">
    <property type="entry name" value="23S_rRNA_IVS_sf"/>
</dbReference>
<protein>
    <submittedName>
        <fullName evidence="2">Four helix bundle protein</fullName>
    </submittedName>
</protein>
<keyword evidence="1" id="KW-0472">Membrane</keyword>
<evidence type="ECO:0000313" key="2">
    <source>
        <dbReference type="EMBL" id="MBK9715985.1"/>
    </source>
</evidence>
<dbReference type="SUPFAM" id="SSF158446">
    <property type="entry name" value="IVS-encoded protein-like"/>
    <property type="match status" value="1"/>
</dbReference>
<dbReference type="Gene3D" id="1.20.1440.60">
    <property type="entry name" value="23S rRNA-intervening sequence"/>
    <property type="match status" value="1"/>
</dbReference>
<evidence type="ECO:0000256" key="1">
    <source>
        <dbReference type="SAM" id="Phobius"/>
    </source>
</evidence>
<name>A0A9D7S684_9BACT</name>
<feature type="transmembrane region" description="Helical" evidence="1">
    <location>
        <begin position="111"/>
        <end position="129"/>
    </location>
</feature>
<evidence type="ECO:0000313" key="3">
    <source>
        <dbReference type="Proteomes" id="UP000808349"/>
    </source>
</evidence>
<dbReference type="Proteomes" id="UP000808349">
    <property type="component" value="Unassembled WGS sequence"/>
</dbReference>
<dbReference type="EMBL" id="JADKFW010000003">
    <property type="protein sequence ID" value="MBK9715985.1"/>
    <property type="molecule type" value="Genomic_DNA"/>
</dbReference>
<dbReference type="AlphaFoldDB" id="A0A9D7S684"/>
<dbReference type="InterPro" id="IPR012657">
    <property type="entry name" value="23S_rRNA-intervening_sequence"/>
</dbReference>
<dbReference type="Pfam" id="PF05635">
    <property type="entry name" value="23S_rRNA_IVP"/>
    <property type="match status" value="1"/>
</dbReference>
<reference evidence="2 3" key="1">
    <citation type="submission" date="2020-10" db="EMBL/GenBank/DDBJ databases">
        <title>Connecting structure to function with the recovery of over 1000 high-quality activated sludge metagenome-assembled genomes encoding full-length rRNA genes using long-read sequencing.</title>
        <authorList>
            <person name="Singleton C.M."/>
            <person name="Petriglieri F."/>
            <person name="Kristensen J.M."/>
            <person name="Kirkegaard R.H."/>
            <person name="Michaelsen T.Y."/>
            <person name="Andersen M.H."/>
            <person name="Karst S.M."/>
            <person name="Dueholm M.S."/>
            <person name="Nielsen P.H."/>
            <person name="Albertsen M."/>
        </authorList>
    </citation>
    <scope>NUCLEOTIDE SEQUENCE [LARGE SCALE GENOMIC DNA]</scope>
    <source>
        <strain evidence="2">Ribe_18-Q3-R11-54_BAT3C.373</strain>
    </source>
</reference>